<sequence>MKVEQHILDVAEDLFNRNGYNSVGVDLIRDEAKVSKTTIYRRFGDKVGLVEAVLTRRHDRFQASLEEAVCSVKSSEDKVFAILDWHFEWFSLPHFEGCMFMHALAEFKKVDQSISGIALDHKRWLLALIHTALGTETEQHEAKSEMIMTFIEGLIVRAEFEEIIDKKEIYQGALMRILR</sequence>
<evidence type="ECO:0000313" key="7">
    <source>
        <dbReference type="Proteomes" id="UP000615755"/>
    </source>
</evidence>
<dbReference type="InterPro" id="IPR001647">
    <property type="entry name" value="HTH_TetR"/>
</dbReference>
<evidence type="ECO:0000313" key="6">
    <source>
        <dbReference type="EMBL" id="MBE0368384.1"/>
    </source>
</evidence>
<name>A0ABR9EBM0_9GAMM</name>
<evidence type="ECO:0000256" key="1">
    <source>
        <dbReference type="ARBA" id="ARBA00023015"/>
    </source>
</evidence>
<keyword evidence="3" id="KW-0804">Transcription</keyword>
<dbReference type="PANTHER" id="PTHR47506:SF6">
    <property type="entry name" value="HTH-TYPE TRANSCRIPTIONAL REPRESSOR NEMR"/>
    <property type="match status" value="1"/>
</dbReference>
<keyword evidence="2 4" id="KW-0238">DNA-binding</keyword>
<organism evidence="6 7">
    <name type="scientific">Pseudoalteromonas aurantia 208</name>
    <dbReference type="NCBI Taxonomy" id="1314867"/>
    <lineage>
        <taxon>Bacteria</taxon>
        <taxon>Pseudomonadati</taxon>
        <taxon>Pseudomonadota</taxon>
        <taxon>Gammaproteobacteria</taxon>
        <taxon>Alteromonadales</taxon>
        <taxon>Pseudoalteromonadaceae</taxon>
        <taxon>Pseudoalteromonas</taxon>
    </lineage>
</organism>
<feature type="DNA-binding region" description="H-T-H motif" evidence="4">
    <location>
        <begin position="24"/>
        <end position="43"/>
    </location>
</feature>
<keyword evidence="7" id="KW-1185">Reference proteome</keyword>
<dbReference type="InterPro" id="IPR036271">
    <property type="entry name" value="Tet_transcr_reg_TetR-rel_C_sf"/>
</dbReference>
<feature type="domain" description="HTH tetR-type" evidence="5">
    <location>
        <begin position="1"/>
        <end position="61"/>
    </location>
</feature>
<dbReference type="InterPro" id="IPR009057">
    <property type="entry name" value="Homeodomain-like_sf"/>
</dbReference>
<dbReference type="PRINTS" id="PR00455">
    <property type="entry name" value="HTHTETR"/>
</dbReference>
<gene>
    <name evidence="6" type="ORF">PAUR_a1972</name>
</gene>
<proteinExistence type="predicted"/>
<dbReference type="PROSITE" id="PS50977">
    <property type="entry name" value="HTH_TETR_2"/>
    <property type="match status" value="1"/>
</dbReference>
<dbReference type="Gene3D" id="1.10.357.10">
    <property type="entry name" value="Tetracycline Repressor, domain 2"/>
    <property type="match status" value="1"/>
</dbReference>
<keyword evidence="1" id="KW-0805">Transcription regulation</keyword>
<dbReference type="RefSeq" id="WP_192507674.1">
    <property type="nucleotide sequence ID" value="NZ_AQGV01000012.1"/>
</dbReference>
<evidence type="ECO:0000256" key="3">
    <source>
        <dbReference type="ARBA" id="ARBA00023163"/>
    </source>
</evidence>
<dbReference type="Pfam" id="PF00440">
    <property type="entry name" value="TetR_N"/>
    <property type="match status" value="1"/>
</dbReference>
<protein>
    <recommendedName>
        <fullName evidence="5">HTH tetR-type domain-containing protein</fullName>
    </recommendedName>
</protein>
<dbReference type="SUPFAM" id="SSF48498">
    <property type="entry name" value="Tetracyclin repressor-like, C-terminal domain"/>
    <property type="match status" value="1"/>
</dbReference>
<evidence type="ECO:0000256" key="2">
    <source>
        <dbReference type="ARBA" id="ARBA00023125"/>
    </source>
</evidence>
<accession>A0ABR9EBM0</accession>
<dbReference type="EMBL" id="AQGV01000012">
    <property type="protein sequence ID" value="MBE0368384.1"/>
    <property type="molecule type" value="Genomic_DNA"/>
</dbReference>
<evidence type="ECO:0000259" key="5">
    <source>
        <dbReference type="PROSITE" id="PS50977"/>
    </source>
</evidence>
<dbReference type="PANTHER" id="PTHR47506">
    <property type="entry name" value="TRANSCRIPTIONAL REGULATORY PROTEIN"/>
    <property type="match status" value="1"/>
</dbReference>
<dbReference type="SUPFAM" id="SSF46689">
    <property type="entry name" value="Homeodomain-like"/>
    <property type="match status" value="1"/>
</dbReference>
<evidence type="ECO:0000256" key="4">
    <source>
        <dbReference type="PROSITE-ProRule" id="PRU00335"/>
    </source>
</evidence>
<reference evidence="6 7" key="1">
    <citation type="submission" date="2015-03" db="EMBL/GenBank/DDBJ databases">
        <title>Genome sequence of Pseudoalteromonas aurantia.</title>
        <authorList>
            <person name="Xie B.-B."/>
            <person name="Rong J.-C."/>
            <person name="Qin Q.-L."/>
            <person name="Zhang Y.-Z."/>
        </authorList>
    </citation>
    <scope>NUCLEOTIDE SEQUENCE [LARGE SCALE GENOMIC DNA]</scope>
    <source>
        <strain evidence="6 7">208</strain>
    </source>
</reference>
<dbReference type="Proteomes" id="UP000615755">
    <property type="component" value="Unassembled WGS sequence"/>
</dbReference>
<comment type="caution">
    <text evidence="6">The sequence shown here is derived from an EMBL/GenBank/DDBJ whole genome shotgun (WGS) entry which is preliminary data.</text>
</comment>